<dbReference type="RefSeq" id="WP_266256538.1">
    <property type="nucleotide sequence ID" value="NZ_JAMXWF010000002.1"/>
</dbReference>
<feature type="region of interest" description="Disordered" evidence="4">
    <location>
        <begin position="24"/>
        <end position="45"/>
    </location>
</feature>
<dbReference type="AlphaFoldDB" id="A0AAP5B920"/>
<dbReference type="InterPro" id="IPR000595">
    <property type="entry name" value="cNMP-bd_dom"/>
</dbReference>
<dbReference type="InterPro" id="IPR036388">
    <property type="entry name" value="WH-like_DNA-bd_sf"/>
</dbReference>
<keyword evidence="3" id="KW-0804">Transcription</keyword>
<dbReference type="Pfam" id="PF00027">
    <property type="entry name" value="cNMP_binding"/>
    <property type="match status" value="1"/>
</dbReference>
<dbReference type="InterPro" id="IPR018490">
    <property type="entry name" value="cNMP-bd_dom_sf"/>
</dbReference>
<comment type="caution">
    <text evidence="7">The sequence shown here is derived from an EMBL/GenBank/DDBJ whole genome shotgun (WGS) entry which is preliminary data.</text>
</comment>
<keyword evidence="8" id="KW-1185">Reference proteome</keyword>
<evidence type="ECO:0000313" key="8">
    <source>
        <dbReference type="Proteomes" id="UP001209412"/>
    </source>
</evidence>
<evidence type="ECO:0000256" key="4">
    <source>
        <dbReference type="SAM" id="MobiDB-lite"/>
    </source>
</evidence>
<keyword evidence="2" id="KW-0238">DNA-binding</keyword>
<dbReference type="SUPFAM" id="SSF46785">
    <property type="entry name" value="Winged helix' DNA-binding domain"/>
    <property type="match status" value="1"/>
</dbReference>
<reference evidence="7" key="1">
    <citation type="submission" date="2022-06" db="EMBL/GenBank/DDBJ databases">
        <title>PHB producers.</title>
        <authorList>
            <person name="Besaury L."/>
        </authorList>
    </citation>
    <scope>NUCLEOTIDE SEQUENCE</scope>
    <source>
        <strain evidence="7 8">SEWS6</strain>
    </source>
</reference>
<dbReference type="InterPro" id="IPR036390">
    <property type="entry name" value="WH_DNA-bd_sf"/>
</dbReference>
<accession>A0AAP5B920</accession>
<dbReference type="CDD" id="cd00038">
    <property type="entry name" value="CAP_ED"/>
    <property type="match status" value="1"/>
</dbReference>
<dbReference type="InterPro" id="IPR014710">
    <property type="entry name" value="RmlC-like_jellyroll"/>
</dbReference>
<dbReference type="PROSITE" id="PS51063">
    <property type="entry name" value="HTH_CRP_2"/>
    <property type="match status" value="1"/>
</dbReference>
<organism evidence="7 9">
    <name type="scientific">Paraburkholderia madseniana</name>
    <dbReference type="NCBI Taxonomy" id="2599607"/>
    <lineage>
        <taxon>Bacteria</taxon>
        <taxon>Pseudomonadati</taxon>
        <taxon>Pseudomonadota</taxon>
        <taxon>Betaproteobacteria</taxon>
        <taxon>Burkholderiales</taxon>
        <taxon>Burkholderiaceae</taxon>
        <taxon>Paraburkholderia</taxon>
    </lineage>
</organism>
<name>A0AAP5B920_9BURK</name>
<keyword evidence="1" id="KW-0805">Transcription regulation</keyword>
<proteinExistence type="predicted"/>
<sequence>MTRGCGCIVQRAAAHNRLTHVNLLPLGRDPNGSRSNVPPADVRRFTRKTSLKRPFTHAAIRVYRLLLIARDISFAQLAFIDTRLKHSEPDCRMQASPRNLSPVDRAEDISAKAAANLPLQSSGRDLSRRQREIIWTAFRNHEALRAWPEAVLDALVEAGYLRTYADGELIYLANDPCTDVHIILSGMLEWGWPSAQGIRAVETFIPPGELANLIAVMTDQRSIHNQRARGLTRLFHIPADALNAALERDPTLTASLLRLLATRARHLHDCLGNLGLMSFRARLAGHLLALGKRYGHTDNDGVTLGIRLSQEDLAALLMASRQHVNKELRWFIDRQLVRIRYGRITLVDTAELESIVRQPPAHSIEPFEPHRPA</sequence>
<dbReference type="EMBL" id="JAPKHW010000002">
    <property type="protein sequence ID" value="MCX4144319.1"/>
    <property type="molecule type" value="Genomic_DNA"/>
</dbReference>
<dbReference type="InterPro" id="IPR012318">
    <property type="entry name" value="HTH_CRP"/>
</dbReference>
<dbReference type="SUPFAM" id="SSF51206">
    <property type="entry name" value="cAMP-binding domain-like"/>
    <property type="match status" value="1"/>
</dbReference>
<dbReference type="SMART" id="SM00100">
    <property type="entry name" value="cNMP"/>
    <property type="match status" value="1"/>
</dbReference>
<protein>
    <submittedName>
        <fullName evidence="7">Crp/Fnr family transcriptional regulator</fullName>
    </submittedName>
</protein>
<evidence type="ECO:0000256" key="2">
    <source>
        <dbReference type="ARBA" id="ARBA00023125"/>
    </source>
</evidence>
<evidence type="ECO:0000256" key="3">
    <source>
        <dbReference type="ARBA" id="ARBA00023163"/>
    </source>
</evidence>
<dbReference type="Pfam" id="PF13545">
    <property type="entry name" value="HTH_Crp_2"/>
    <property type="match status" value="1"/>
</dbReference>
<evidence type="ECO:0000256" key="1">
    <source>
        <dbReference type="ARBA" id="ARBA00023015"/>
    </source>
</evidence>
<dbReference type="Gene3D" id="1.10.10.10">
    <property type="entry name" value="Winged helix-like DNA-binding domain superfamily/Winged helix DNA-binding domain"/>
    <property type="match status" value="1"/>
</dbReference>
<dbReference type="GO" id="GO:0003677">
    <property type="term" value="F:DNA binding"/>
    <property type="evidence" value="ECO:0007669"/>
    <property type="project" value="UniProtKB-KW"/>
</dbReference>
<evidence type="ECO:0000313" key="7">
    <source>
        <dbReference type="EMBL" id="MDQ6406152.1"/>
    </source>
</evidence>
<gene>
    <name evidence="7" type="ORF">NIE36_02850</name>
    <name evidence="6" type="ORF">OSB80_02855</name>
</gene>
<dbReference type="GO" id="GO:0006355">
    <property type="term" value="P:regulation of DNA-templated transcription"/>
    <property type="evidence" value="ECO:0007669"/>
    <property type="project" value="InterPro"/>
</dbReference>
<dbReference type="Gene3D" id="2.60.120.10">
    <property type="entry name" value="Jelly Rolls"/>
    <property type="match status" value="1"/>
</dbReference>
<dbReference type="Proteomes" id="UP001209412">
    <property type="component" value="Unassembled WGS sequence"/>
</dbReference>
<evidence type="ECO:0000313" key="9">
    <source>
        <dbReference type="Proteomes" id="UP001242288"/>
    </source>
</evidence>
<evidence type="ECO:0000259" key="5">
    <source>
        <dbReference type="PROSITE" id="PS51063"/>
    </source>
</evidence>
<evidence type="ECO:0000313" key="6">
    <source>
        <dbReference type="EMBL" id="MCX4144319.1"/>
    </source>
</evidence>
<dbReference type="EMBL" id="JAMXWF010000002">
    <property type="protein sequence ID" value="MDQ6406152.1"/>
    <property type="molecule type" value="Genomic_DNA"/>
</dbReference>
<feature type="domain" description="HTH crp-type" evidence="5">
    <location>
        <begin position="277"/>
        <end position="350"/>
    </location>
</feature>
<dbReference type="Proteomes" id="UP001242288">
    <property type="component" value="Unassembled WGS sequence"/>
</dbReference>